<accession>A0A835XR25</accession>
<protein>
    <submittedName>
        <fullName evidence="3">Uncharacterized protein</fullName>
    </submittedName>
</protein>
<evidence type="ECO:0000256" key="2">
    <source>
        <dbReference type="SAM" id="SignalP"/>
    </source>
</evidence>
<reference evidence="3" key="1">
    <citation type="journal article" date="2020" name="bioRxiv">
        <title>Comparative genomics of Chlamydomonas.</title>
        <authorList>
            <person name="Craig R.J."/>
            <person name="Hasan A.R."/>
            <person name="Ness R.W."/>
            <person name="Keightley P.D."/>
        </authorList>
    </citation>
    <scope>NUCLEOTIDE SEQUENCE</scope>
    <source>
        <strain evidence="3">CCAP 11/70</strain>
    </source>
</reference>
<dbReference type="InterPro" id="IPR021838">
    <property type="entry name" value="DUF3431"/>
</dbReference>
<feature type="signal peptide" evidence="2">
    <location>
        <begin position="1"/>
        <end position="48"/>
    </location>
</feature>
<dbReference type="OrthoDB" id="28755at2759"/>
<dbReference type="Pfam" id="PF11913">
    <property type="entry name" value="DUF3431"/>
    <property type="match status" value="1"/>
</dbReference>
<feature type="region of interest" description="Disordered" evidence="1">
    <location>
        <begin position="477"/>
        <end position="528"/>
    </location>
</feature>
<evidence type="ECO:0000256" key="1">
    <source>
        <dbReference type="SAM" id="MobiDB-lite"/>
    </source>
</evidence>
<proteinExistence type="predicted"/>
<feature type="compositionally biased region" description="Gly residues" evidence="1">
    <location>
        <begin position="518"/>
        <end position="528"/>
    </location>
</feature>
<comment type="caution">
    <text evidence="3">The sequence shown here is derived from an EMBL/GenBank/DDBJ whole genome shotgun (WGS) entry which is preliminary data.</text>
</comment>
<evidence type="ECO:0000313" key="3">
    <source>
        <dbReference type="EMBL" id="KAG2488085.1"/>
    </source>
</evidence>
<dbReference type="Proteomes" id="UP000612055">
    <property type="component" value="Unassembled WGS sequence"/>
</dbReference>
<feature type="compositionally biased region" description="Gly residues" evidence="1">
    <location>
        <begin position="490"/>
        <end position="507"/>
    </location>
</feature>
<organism evidence="3 4">
    <name type="scientific">Edaphochlamys debaryana</name>
    <dbReference type="NCBI Taxonomy" id="47281"/>
    <lineage>
        <taxon>Eukaryota</taxon>
        <taxon>Viridiplantae</taxon>
        <taxon>Chlorophyta</taxon>
        <taxon>core chlorophytes</taxon>
        <taxon>Chlorophyceae</taxon>
        <taxon>CS clade</taxon>
        <taxon>Chlamydomonadales</taxon>
        <taxon>Chlamydomonadales incertae sedis</taxon>
        <taxon>Edaphochlamys</taxon>
    </lineage>
</organism>
<name>A0A835XR25_9CHLO</name>
<evidence type="ECO:0000313" key="4">
    <source>
        <dbReference type="Proteomes" id="UP000612055"/>
    </source>
</evidence>
<sequence length="528" mass="57943">MNLLGGRAGRCRVAEPAPPLTRARGTSAVNTQLLLLALLASQLGSGAAQAVNLTLSPASGRGPPTPLWGCENPALPPGDMHVVVSTYNADPEQLLPWLWHLGLTSAAVYIYHRLEDHATAVKGFEGVVLPCNMSLHILPVLPNKGREAAVFLTHLVRHYDDLPLAVLLAHDHGPASRHSLCGPFYRRSRAYYRGLRLLRDRWRQRQERISRGQKVSNRGRRGDQTKEDLLVQFASMVVTLNSGCSEEWSRGCCASFVCARTRAPFCPFAASVGNCMAPELDRRAAVQPVVGRHFWLNERGLYDPRSENQVVGPDGTMYPFAMVRYIGGAHRSTEMWNITHEYPPDVVRRSKQETLDIMKQILESYGPLPEPGSMFKSCCAALMMQRKHVRRWPVQLYKDLLNYSMDPFMHYEATKAVSIPAWGLWSDRNYTASDILNYMRVDLLLGHIRGCPAQRSEGLPRLGERLRSALRADAEWEGYGAEGEAEGEGGGEGFGAEGDGAGEGEGMSGFESWTTAGGASGAGTSGAG</sequence>
<dbReference type="AlphaFoldDB" id="A0A835XR25"/>
<keyword evidence="4" id="KW-1185">Reference proteome</keyword>
<feature type="chain" id="PRO_5032777970" evidence="2">
    <location>
        <begin position="49"/>
        <end position="528"/>
    </location>
</feature>
<keyword evidence="2" id="KW-0732">Signal</keyword>
<dbReference type="EMBL" id="JAEHOE010000088">
    <property type="protein sequence ID" value="KAG2488085.1"/>
    <property type="molecule type" value="Genomic_DNA"/>
</dbReference>
<gene>
    <name evidence="3" type="ORF">HYH03_013388</name>
</gene>